<organism evidence="2 3">
    <name type="scientific">Zopfia rhizophila CBS 207.26</name>
    <dbReference type="NCBI Taxonomy" id="1314779"/>
    <lineage>
        <taxon>Eukaryota</taxon>
        <taxon>Fungi</taxon>
        <taxon>Dikarya</taxon>
        <taxon>Ascomycota</taxon>
        <taxon>Pezizomycotina</taxon>
        <taxon>Dothideomycetes</taxon>
        <taxon>Dothideomycetes incertae sedis</taxon>
        <taxon>Zopfiaceae</taxon>
        <taxon>Zopfia</taxon>
    </lineage>
</organism>
<dbReference type="Gene3D" id="3.40.50.300">
    <property type="entry name" value="P-loop containing nucleotide triphosphate hydrolases"/>
    <property type="match status" value="1"/>
</dbReference>
<evidence type="ECO:0008006" key="4">
    <source>
        <dbReference type="Google" id="ProtNLM"/>
    </source>
</evidence>
<dbReference type="PANTHER" id="PTHR24221:SF654">
    <property type="entry name" value="ATP-BINDING CASSETTE SUB-FAMILY B MEMBER 6"/>
    <property type="match status" value="1"/>
</dbReference>
<dbReference type="AlphaFoldDB" id="A0A6A6DG41"/>
<evidence type="ECO:0000313" key="3">
    <source>
        <dbReference type="Proteomes" id="UP000800200"/>
    </source>
</evidence>
<dbReference type="GO" id="GO:0042626">
    <property type="term" value="F:ATPase-coupled transmembrane transporter activity"/>
    <property type="evidence" value="ECO:0007669"/>
    <property type="project" value="TreeGrafter"/>
</dbReference>
<accession>A0A6A6DG41</accession>
<dbReference type="InterPro" id="IPR039421">
    <property type="entry name" value="Type_1_exporter"/>
</dbReference>
<dbReference type="SUPFAM" id="SSF52540">
    <property type="entry name" value="P-loop containing nucleoside triphosphate hydrolases"/>
    <property type="match status" value="1"/>
</dbReference>
<feature type="region of interest" description="Disordered" evidence="1">
    <location>
        <begin position="78"/>
        <end position="102"/>
    </location>
</feature>
<evidence type="ECO:0000313" key="2">
    <source>
        <dbReference type="EMBL" id="KAF2176960.1"/>
    </source>
</evidence>
<dbReference type="Proteomes" id="UP000800200">
    <property type="component" value="Unassembled WGS sequence"/>
</dbReference>
<dbReference type="EMBL" id="ML994697">
    <property type="protein sequence ID" value="KAF2176960.1"/>
    <property type="molecule type" value="Genomic_DNA"/>
</dbReference>
<dbReference type="PANTHER" id="PTHR24221">
    <property type="entry name" value="ATP-BINDING CASSETTE SUB-FAMILY B"/>
    <property type="match status" value="1"/>
</dbReference>
<feature type="compositionally biased region" description="Basic and acidic residues" evidence="1">
    <location>
        <begin position="80"/>
        <end position="92"/>
    </location>
</feature>
<protein>
    <recommendedName>
        <fullName evidence="4">ABC transporter domain-containing protein</fullName>
    </recommendedName>
</protein>
<evidence type="ECO:0000256" key="1">
    <source>
        <dbReference type="SAM" id="MobiDB-lite"/>
    </source>
</evidence>
<gene>
    <name evidence="2" type="ORF">K469DRAFT_697602</name>
</gene>
<name>A0A6A6DG41_9PEZI</name>
<reference evidence="2" key="1">
    <citation type="journal article" date="2020" name="Stud. Mycol.">
        <title>101 Dothideomycetes genomes: a test case for predicting lifestyles and emergence of pathogens.</title>
        <authorList>
            <person name="Haridas S."/>
            <person name="Albert R."/>
            <person name="Binder M."/>
            <person name="Bloem J."/>
            <person name="Labutti K."/>
            <person name="Salamov A."/>
            <person name="Andreopoulos B."/>
            <person name="Baker S."/>
            <person name="Barry K."/>
            <person name="Bills G."/>
            <person name="Bluhm B."/>
            <person name="Cannon C."/>
            <person name="Castanera R."/>
            <person name="Culley D."/>
            <person name="Daum C."/>
            <person name="Ezra D."/>
            <person name="Gonzalez J."/>
            <person name="Henrissat B."/>
            <person name="Kuo A."/>
            <person name="Liang C."/>
            <person name="Lipzen A."/>
            <person name="Lutzoni F."/>
            <person name="Magnuson J."/>
            <person name="Mondo S."/>
            <person name="Nolan M."/>
            <person name="Ohm R."/>
            <person name="Pangilinan J."/>
            <person name="Park H.-J."/>
            <person name="Ramirez L."/>
            <person name="Alfaro M."/>
            <person name="Sun H."/>
            <person name="Tritt A."/>
            <person name="Yoshinaga Y."/>
            <person name="Zwiers L.-H."/>
            <person name="Turgeon B."/>
            <person name="Goodwin S."/>
            <person name="Spatafora J."/>
            <person name="Crous P."/>
            <person name="Grigoriev I."/>
        </authorList>
    </citation>
    <scope>NUCLEOTIDE SEQUENCE</scope>
    <source>
        <strain evidence="2">CBS 207.26</strain>
    </source>
</reference>
<dbReference type="OrthoDB" id="6500128at2759"/>
<keyword evidence="3" id="KW-1185">Reference proteome</keyword>
<sequence length="102" mass="11034">MDTEVGENGGKLSRQRQRVCLARANLKGPGVLLLNEPTAFLDSLSEKKIEQSFLDQDVKTPIVTHRLEAGADKILVAEQGNHDKQLEAEGTRGDATPARIAG</sequence>
<dbReference type="InterPro" id="IPR027417">
    <property type="entry name" value="P-loop_NTPase"/>
</dbReference>
<proteinExistence type="predicted"/>